<organism evidence="1 2">
    <name type="scientific">Geotoga petraea</name>
    <dbReference type="NCBI Taxonomy" id="28234"/>
    <lineage>
        <taxon>Bacteria</taxon>
        <taxon>Thermotogati</taxon>
        <taxon>Thermotogota</taxon>
        <taxon>Thermotogae</taxon>
        <taxon>Petrotogales</taxon>
        <taxon>Petrotogaceae</taxon>
        <taxon>Geotoga</taxon>
    </lineage>
</organism>
<accession>A0A1G6P3V5</accession>
<dbReference type="Proteomes" id="UP000199322">
    <property type="component" value="Unassembled WGS sequence"/>
</dbReference>
<gene>
    <name evidence="1" type="ORF">SAMN04488588_1701</name>
</gene>
<proteinExistence type="predicted"/>
<reference evidence="1 2" key="1">
    <citation type="submission" date="2016-10" db="EMBL/GenBank/DDBJ databases">
        <authorList>
            <person name="de Groot N.N."/>
        </authorList>
    </citation>
    <scope>NUCLEOTIDE SEQUENCE [LARGE SCALE GENOMIC DNA]</scope>
    <source>
        <strain evidence="1 2">WG14</strain>
    </source>
</reference>
<dbReference type="STRING" id="28234.SAMN04488588_1701"/>
<dbReference type="EMBL" id="FMYV01000007">
    <property type="protein sequence ID" value="SDC74284.1"/>
    <property type="molecule type" value="Genomic_DNA"/>
</dbReference>
<dbReference type="RefSeq" id="WP_091404802.1">
    <property type="nucleotide sequence ID" value="NZ_FMYV01000007.1"/>
</dbReference>
<sequence>MNLKVSNLLKVISYGRYSKPFINYLIEKDNREDFVYYYKSLINMWNSEFEKNLFILELVINNTKNKALKTLSVSSILGNHVYLKNNEYIKKYYNYLIDNFENTPNYLRGSISTKLMSIKFSTHDKHYKKIRLWSKMYEKDFANKPFKMFAQARKKVKEGKKQEAFSYYQDAYELAKKYPHPTAISVALNDSTWHMREHDFKLAKKQCKKLEYYDGYYIEGFNFLDEDFDTICHIKRKENDVDFLEYNYLYQFSKNIVKQYSNFYEKLDNSLYENTKSLRSYLEKHYKKVESRENFKSYQQYLRIMREKDMNIKGKPLQRLLKNLSVEFDANQPDVINYEILKEKIYEDFNKLKEKFANLSIIEKKKSVLSTYMSHVEIPDFIKLKKIFDLIYEDEKVLKYFEAYNKRKKFFIDMFKPICFIEGRKELINSAFKEMAKKEKINNFFDLYLTLDKKQQELMNIFIRNYSRYNINFRFSLKEYFPDLFYTDNSVEWKKIIKDFCVTNGLFFRTAYIAFWCFNKVERKNFLKIL</sequence>
<keyword evidence="2" id="KW-1185">Reference proteome</keyword>
<evidence type="ECO:0000313" key="1">
    <source>
        <dbReference type="EMBL" id="SDC74284.1"/>
    </source>
</evidence>
<evidence type="ECO:0000313" key="2">
    <source>
        <dbReference type="Proteomes" id="UP000199322"/>
    </source>
</evidence>
<protein>
    <submittedName>
        <fullName evidence="1">Uncharacterized protein</fullName>
    </submittedName>
</protein>
<name>A0A1G6P3V5_9BACT</name>
<dbReference type="AlphaFoldDB" id="A0A1G6P3V5"/>